<dbReference type="Gene3D" id="3.40.50.300">
    <property type="entry name" value="P-loop containing nucleotide triphosphate hydrolases"/>
    <property type="match status" value="1"/>
</dbReference>
<sequence>MGIPRQYPQLLPMQAYRSHTLPGSVCCTVKHPGARAKAIHPPLNPLWPVSCTVKHTAAHAWNASRHGPPCLNPSPGLGSNAIYPRLASQAPHATHKSHATHASHIGNYIHNVAKFFSGLVIAWINCWQIELITLTTGPFTVAARSFAEQVGSVGLAVTEEQKIRLSIARVVLLNLYILLLDEVTGGLDFEAERTPIRNYKENATFQFEKDSSESKLQRRTFIS</sequence>
<dbReference type="EMBL" id="JBGMDY010000003">
    <property type="protein sequence ID" value="KAL2340119.1"/>
    <property type="molecule type" value="Genomic_DNA"/>
</dbReference>
<evidence type="ECO:0000313" key="1">
    <source>
        <dbReference type="EMBL" id="KAL2340119.1"/>
    </source>
</evidence>
<gene>
    <name evidence="1" type="ORF">Fmac_008059</name>
</gene>
<dbReference type="InterPro" id="IPR039421">
    <property type="entry name" value="Type_1_exporter"/>
</dbReference>
<dbReference type="SUPFAM" id="SSF52540">
    <property type="entry name" value="P-loop containing nucleoside triphosphate hydrolases"/>
    <property type="match status" value="1"/>
</dbReference>
<dbReference type="AlphaFoldDB" id="A0ABD1MWE9"/>
<reference evidence="1 2" key="1">
    <citation type="submission" date="2024-08" db="EMBL/GenBank/DDBJ databases">
        <title>Insights into the chromosomal genome structure of Flemingia macrophylla.</title>
        <authorList>
            <person name="Ding Y."/>
            <person name="Zhao Y."/>
            <person name="Bi W."/>
            <person name="Wu M."/>
            <person name="Zhao G."/>
            <person name="Gong Y."/>
            <person name="Li W."/>
            <person name="Zhang P."/>
        </authorList>
    </citation>
    <scope>NUCLEOTIDE SEQUENCE [LARGE SCALE GENOMIC DNA]</scope>
    <source>
        <strain evidence="1">DYQJB</strain>
        <tissue evidence="1">Leaf</tissue>
    </source>
</reference>
<name>A0ABD1MWE9_9FABA</name>
<comment type="caution">
    <text evidence="1">The sequence shown here is derived from an EMBL/GenBank/DDBJ whole genome shotgun (WGS) entry which is preliminary data.</text>
</comment>
<dbReference type="Proteomes" id="UP001603857">
    <property type="component" value="Unassembled WGS sequence"/>
</dbReference>
<evidence type="ECO:0000313" key="2">
    <source>
        <dbReference type="Proteomes" id="UP001603857"/>
    </source>
</evidence>
<keyword evidence="2" id="KW-1185">Reference proteome</keyword>
<dbReference type="PANTHER" id="PTHR24222">
    <property type="entry name" value="ABC TRANSPORTER B FAMILY"/>
    <property type="match status" value="1"/>
</dbReference>
<dbReference type="InterPro" id="IPR027417">
    <property type="entry name" value="P-loop_NTPase"/>
</dbReference>
<proteinExistence type="predicted"/>
<organism evidence="1 2">
    <name type="scientific">Flemingia macrophylla</name>
    <dbReference type="NCBI Taxonomy" id="520843"/>
    <lineage>
        <taxon>Eukaryota</taxon>
        <taxon>Viridiplantae</taxon>
        <taxon>Streptophyta</taxon>
        <taxon>Embryophyta</taxon>
        <taxon>Tracheophyta</taxon>
        <taxon>Spermatophyta</taxon>
        <taxon>Magnoliopsida</taxon>
        <taxon>eudicotyledons</taxon>
        <taxon>Gunneridae</taxon>
        <taxon>Pentapetalae</taxon>
        <taxon>rosids</taxon>
        <taxon>fabids</taxon>
        <taxon>Fabales</taxon>
        <taxon>Fabaceae</taxon>
        <taxon>Papilionoideae</taxon>
        <taxon>50 kb inversion clade</taxon>
        <taxon>NPAAA clade</taxon>
        <taxon>indigoferoid/millettioid clade</taxon>
        <taxon>Phaseoleae</taxon>
        <taxon>Flemingia</taxon>
    </lineage>
</organism>
<protein>
    <submittedName>
        <fullName evidence="1">Uncharacterized protein</fullName>
    </submittedName>
</protein>
<accession>A0ABD1MWE9</accession>
<dbReference type="PANTHER" id="PTHR24222:SF52">
    <property type="entry name" value="ABC TRANSPORTER B FAMILY MEMBER 20-RELATED"/>
    <property type="match status" value="1"/>
</dbReference>